<protein>
    <recommendedName>
        <fullName evidence="3">YgiT-type zinc finger domain-containing protein</fullName>
    </recommendedName>
</protein>
<dbReference type="Proteomes" id="UP000198660">
    <property type="component" value="Unassembled WGS sequence"/>
</dbReference>
<sequence length="138" mass="15653">MGFCCGATMVGAVGTLRQGSTLVHNAPLLYCPVCHQVQVHYSAQEEFDLMMEYAQSDGTQHVNLKEYIDEHMIAEWKESCTSFQQGQSESILREQIDMALDLMGVAKQIEDHEWEKALKGRLQVLGERFNQLQKQANC</sequence>
<dbReference type="OrthoDB" id="2381339at2"/>
<accession>A0A1I6SJE6</accession>
<name>A0A1I6SJE6_9BACL</name>
<gene>
    <name evidence="1" type="ORF">SAMN05444972_107139</name>
</gene>
<evidence type="ECO:0008006" key="3">
    <source>
        <dbReference type="Google" id="ProtNLM"/>
    </source>
</evidence>
<evidence type="ECO:0000313" key="2">
    <source>
        <dbReference type="Proteomes" id="UP000198660"/>
    </source>
</evidence>
<keyword evidence="2" id="KW-1185">Reference proteome</keyword>
<dbReference type="EMBL" id="FPAA01000007">
    <property type="protein sequence ID" value="SFS77053.1"/>
    <property type="molecule type" value="Genomic_DNA"/>
</dbReference>
<organism evidence="1 2">
    <name type="scientific">Marininema halotolerans</name>
    <dbReference type="NCBI Taxonomy" id="1155944"/>
    <lineage>
        <taxon>Bacteria</taxon>
        <taxon>Bacillati</taxon>
        <taxon>Bacillota</taxon>
        <taxon>Bacilli</taxon>
        <taxon>Bacillales</taxon>
        <taxon>Thermoactinomycetaceae</taxon>
        <taxon>Marininema</taxon>
    </lineage>
</organism>
<proteinExistence type="predicted"/>
<dbReference type="RefSeq" id="WP_091837317.1">
    <property type="nucleotide sequence ID" value="NZ_FPAA01000007.1"/>
</dbReference>
<evidence type="ECO:0000313" key="1">
    <source>
        <dbReference type="EMBL" id="SFS77053.1"/>
    </source>
</evidence>
<dbReference type="AlphaFoldDB" id="A0A1I6SJE6"/>
<reference evidence="2" key="1">
    <citation type="submission" date="2016-10" db="EMBL/GenBank/DDBJ databases">
        <authorList>
            <person name="Varghese N."/>
            <person name="Submissions S."/>
        </authorList>
    </citation>
    <scope>NUCLEOTIDE SEQUENCE [LARGE SCALE GENOMIC DNA]</scope>
    <source>
        <strain evidence="2">DSM 45789</strain>
    </source>
</reference>